<evidence type="ECO:0000256" key="1">
    <source>
        <dbReference type="ARBA" id="ARBA00001703"/>
    </source>
</evidence>
<dbReference type="InterPro" id="IPR050344">
    <property type="entry name" value="Peptidase_M1_aminopeptidases"/>
</dbReference>
<dbReference type="Gene3D" id="1.10.390.10">
    <property type="entry name" value="Neutral Protease Domain 2"/>
    <property type="match status" value="1"/>
</dbReference>
<keyword evidence="13 26" id="KW-0378">Hydrolase</keyword>
<evidence type="ECO:0000256" key="26">
    <source>
        <dbReference type="RuleBase" id="RU364040"/>
    </source>
</evidence>
<dbReference type="CDD" id="cd09601">
    <property type="entry name" value="M1_APN-Q_like"/>
    <property type="match status" value="1"/>
</dbReference>
<feature type="binding site" evidence="24">
    <location>
        <position position="359"/>
    </location>
    <ligand>
        <name>Zn(2+)</name>
        <dbReference type="ChEBI" id="CHEBI:29105"/>
        <note>catalytic</note>
    </ligand>
</feature>
<evidence type="ECO:0000256" key="6">
    <source>
        <dbReference type="ARBA" id="ARBA00022438"/>
    </source>
</evidence>
<feature type="chain" id="PRO_5042512695" description="Aminopeptidase" evidence="27">
    <location>
        <begin position="18"/>
        <end position="935"/>
    </location>
</feature>
<dbReference type="RefSeq" id="XP_026670119.1">
    <property type="nucleotide sequence ID" value="XM_026814318.1"/>
</dbReference>
<keyword evidence="10" id="KW-0812">Transmembrane</keyword>
<keyword evidence="7" id="KW-1003">Cell membrane</keyword>
<keyword evidence="19" id="KW-0472">Membrane</keyword>
<dbReference type="FunFam" id="1.10.390.10:FF:000013">
    <property type="entry name" value="Aminopeptidase N"/>
    <property type="match status" value="1"/>
</dbReference>
<keyword evidence="11 24" id="KW-0479">Metal-binding</keyword>
<keyword evidence="15" id="KW-0106">Calcium</keyword>
<dbReference type="Pfam" id="PF11838">
    <property type="entry name" value="ERAP1_C"/>
    <property type="match status" value="1"/>
</dbReference>
<evidence type="ECO:0000256" key="8">
    <source>
        <dbReference type="ARBA" id="ARBA00022622"/>
    </source>
</evidence>
<dbReference type="InterPro" id="IPR045357">
    <property type="entry name" value="Aminopeptidase_N-like_N"/>
</dbReference>
<dbReference type="AlphaFoldDB" id="A0AAJ7WBI9"/>
<feature type="binding site" evidence="24">
    <location>
        <position position="336"/>
    </location>
    <ligand>
        <name>Zn(2+)</name>
        <dbReference type="ChEBI" id="CHEBI:29105"/>
        <note>catalytic</note>
    </ligand>
</feature>
<comment type="subunit">
    <text evidence="5">Homodimer; disulfide-linked.</text>
</comment>
<feature type="active site" description="Proton acceptor" evidence="23">
    <location>
        <position position="337"/>
    </location>
</feature>
<evidence type="ECO:0000256" key="18">
    <source>
        <dbReference type="ARBA" id="ARBA00023049"/>
    </source>
</evidence>
<dbReference type="Pfam" id="PF17900">
    <property type="entry name" value="Peptidase_M1_N"/>
    <property type="match status" value="1"/>
</dbReference>
<comment type="catalytic activity">
    <reaction evidence="1">
        <text>Release of N-terminal glutamate (and to a lesser extent aspartate) from a peptide.</text>
        <dbReference type="EC" id="3.4.11.7"/>
    </reaction>
</comment>
<dbReference type="InterPro" id="IPR042097">
    <property type="entry name" value="Aminopeptidase_N-like_N_sf"/>
</dbReference>
<evidence type="ECO:0000259" key="29">
    <source>
        <dbReference type="Pfam" id="PF11838"/>
    </source>
</evidence>
<dbReference type="GO" id="GO:0005737">
    <property type="term" value="C:cytoplasm"/>
    <property type="evidence" value="ECO:0007669"/>
    <property type="project" value="TreeGrafter"/>
</dbReference>
<evidence type="ECO:0000256" key="27">
    <source>
        <dbReference type="SAM" id="SignalP"/>
    </source>
</evidence>
<dbReference type="PRINTS" id="PR00756">
    <property type="entry name" value="ALADIPTASE"/>
</dbReference>
<comment type="similarity">
    <text evidence="4 26">Belongs to the peptidase M1 family.</text>
</comment>
<keyword evidence="9 26" id="KW-0645">Protease</keyword>
<evidence type="ECO:0000256" key="20">
    <source>
        <dbReference type="ARBA" id="ARBA00023157"/>
    </source>
</evidence>
<evidence type="ECO:0000256" key="11">
    <source>
        <dbReference type="ARBA" id="ARBA00022723"/>
    </source>
</evidence>
<dbReference type="InterPro" id="IPR001930">
    <property type="entry name" value="Peptidase_M1"/>
</dbReference>
<evidence type="ECO:0000256" key="17">
    <source>
        <dbReference type="ARBA" id="ARBA00022989"/>
    </source>
</evidence>
<dbReference type="Gene3D" id="2.60.40.1910">
    <property type="match status" value="1"/>
</dbReference>
<dbReference type="InterPro" id="IPR024571">
    <property type="entry name" value="ERAP1-like_C_dom"/>
</dbReference>
<evidence type="ECO:0000256" key="21">
    <source>
        <dbReference type="ARBA" id="ARBA00023180"/>
    </source>
</evidence>
<protein>
    <recommendedName>
        <fullName evidence="26">Aminopeptidase</fullName>
        <ecNumber evidence="26">3.4.11.-</ecNumber>
    </recommendedName>
</protein>
<evidence type="ECO:0000256" key="10">
    <source>
        <dbReference type="ARBA" id="ARBA00022692"/>
    </source>
</evidence>
<keyword evidence="22" id="KW-0449">Lipoprotein</keyword>
<evidence type="ECO:0000256" key="5">
    <source>
        <dbReference type="ARBA" id="ARBA00011748"/>
    </source>
</evidence>
<dbReference type="GO" id="GO:0006508">
    <property type="term" value="P:proteolysis"/>
    <property type="evidence" value="ECO:0007669"/>
    <property type="project" value="UniProtKB-KW"/>
</dbReference>
<evidence type="ECO:0000313" key="32">
    <source>
        <dbReference type="RefSeq" id="XP_026670119.1"/>
    </source>
</evidence>
<comment type="cofactor">
    <cofactor evidence="24 26">
        <name>Zn(2+)</name>
        <dbReference type="ChEBI" id="CHEBI:29105"/>
    </cofactor>
    <text evidence="24 26">Binds 1 zinc ion per subunit.</text>
</comment>
<dbReference type="PANTHER" id="PTHR11533">
    <property type="entry name" value="PROTEASE M1 ZINC METALLOPROTEASE"/>
    <property type="match status" value="1"/>
</dbReference>
<dbReference type="Gene3D" id="2.60.40.1730">
    <property type="entry name" value="tricorn interacting facor f3 domain"/>
    <property type="match status" value="1"/>
</dbReference>
<dbReference type="SUPFAM" id="SSF63737">
    <property type="entry name" value="Leukotriene A4 hydrolase N-terminal domain"/>
    <property type="match status" value="1"/>
</dbReference>
<dbReference type="GeneID" id="108625866"/>
<accession>A0AAJ7WBI9</accession>
<keyword evidence="6 26" id="KW-0031">Aminopeptidase</keyword>
<keyword evidence="12 27" id="KW-0732">Signal</keyword>
<evidence type="ECO:0000259" key="28">
    <source>
        <dbReference type="Pfam" id="PF01433"/>
    </source>
</evidence>
<feature type="domain" description="Peptidase M1 membrane alanine aminopeptidase" evidence="28">
    <location>
        <begin position="261"/>
        <end position="493"/>
    </location>
</feature>
<dbReference type="GO" id="GO:0004230">
    <property type="term" value="F:glutamyl aminopeptidase activity"/>
    <property type="evidence" value="ECO:0007669"/>
    <property type="project" value="UniProtKB-EC"/>
</dbReference>
<keyword evidence="8" id="KW-0336">GPI-anchor</keyword>
<dbReference type="EC" id="3.4.11.-" evidence="26"/>
<feature type="domain" description="Aminopeptidase N-like N-terminal" evidence="30">
    <location>
        <begin position="42"/>
        <end position="226"/>
    </location>
</feature>
<keyword evidence="21" id="KW-0325">Glycoprotein</keyword>
<evidence type="ECO:0000256" key="24">
    <source>
        <dbReference type="PIRSR" id="PIRSR634016-3"/>
    </source>
</evidence>
<name>A0AAJ7WBI9_9HYME</name>
<evidence type="ECO:0000256" key="16">
    <source>
        <dbReference type="ARBA" id="ARBA00022968"/>
    </source>
</evidence>
<dbReference type="GO" id="GO:0005615">
    <property type="term" value="C:extracellular space"/>
    <property type="evidence" value="ECO:0007669"/>
    <property type="project" value="TreeGrafter"/>
</dbReference>
<keyword evidence="31" id="KW-1185">Reference proteome</keyword>
<evidence type="ECO:0000259" key="30">
    <source>
        <dbReference type="Pfam" id="PF17900"/>
    </source>
</evidence>
<sequence length="935" mass="108227">MTTAFVTFLLVLMICQASSLIRNTDKVQVDLKYRLPAGVVTPTSYKLHITPNFEKFTFEGEVDIKLTALTNNDNLTLNSKELKIKSVELMDLNTTKTFKNSYLTDEMHEIMIINLHSSLEKDHHYSLKINYSGILNERMKGFYLSRIIEDDEVTGYVAVTHFQPTDARSAFPCWDEPIYKAKFTISLVHNKTLQAISNMGVQAKQEGGGDMVTTSFKETPPMSTYLVAFIIGDYVRTEDKTDDGFVYGIWTERSAMNHTRYALKKMRQILEELNVYTGIPYQNYMPEKIDQVSLKDFTAGAMENWGLVTYRESALLHDEAKTTATEKKFILTVMAHELCHQWFGNLVTPIWWKHIWLNEGFGNYFQYFIPHKVEPELRLDHMFVVENMQGMAMVADAHPKTTKMIEDANTPKEIDALFNNIAYNKASSVIRMMSHALTEAVFHRGLQIYLTKHALGNADSNNLGESLQRALNEKPRWTQPKCREPVKEVMQEWLERPGYPMVTVKRVEEGYQLTQEHFVMAMIKIDEFNTKWWIPTTYVEESDPNFNNTYPADWIDPSEESHIVHSKQKEGWFIFNTQQAGYYRVNYDEKNWKLLTNELNMGSATKIHVLNRAQLIDDAMNIAQIKRLNYTIALDLTLYLRHETDYIPWVTAFRHVHFLQNVLRTSNKYYLYKRYVAYLMRGLTEHVGYEPKAGESELIKIFREQAFPWACEFGVKSCISYAEKQYHHWLENPKGQLDPGLMNEILCAGVRNANVNVWHKTKELLIASTNDAEERKERMLILTCSNSPIILIEFLKSTFDKNSPIDFLTAVQHVVGSYPRGPQLVYNFLIKEYRELEKLENFHDMIPMVALAIGGGITDMQLYLNLSAFLMDRKLGNALQQALGGSTENMIWIHDHRSTVEKWLDANSHLFDNSASSIAIASFLLIFSLFITRFY</sequence>
<feature type="domain" description="ERAP1-like C-terminal" evidence="29">
    <location>
        <begin position="572"/>
        <end position="884"/>
    </location>
</feature>
<dbReference type="GO" id="GO:0008270">
    <property type="term" value="F:zinc ion binding"/>
    <property type="evidence" value="ECO:0007669"/>
    <property type="project" value="UniProtKB-UniRule"/>
</dbReference>
<reference evidence="32" key="1">
    <citation type="submission" date="2025-08" db="UniProtKB">
        <authorList>
            <consortium name="RefSeq"/>
        </authorList>
    </citation>
    <scope>IDENTIFICATION</scope>
    <source>
        <tissue evidence="32">Whole body</tissue>
    </source>
</reference>
<evidence type="ECO:0000256" key="19">
    <source>
        <dbReference type="ARBA" id="ARBA00023136"/>
    </source>
</evidence>
<dbReference type="GO" id="GO:0005886">
    <property type="term" value="C:plasma membrane"/>
    <property type="evidence" value="ECO:0007669"/>
    <property type="project" value="UniProtKB-SubCell"/>
</dbReference>
<keyword evidence="17" id="KW-1133">Transmembrane helix</keyword>
<dbReference type="KEGG" id="ccal:108625866"/>
<evidence type="ECO:0000256" key="14">
    <source>
        <dbReference type="ARBA" id="ARBA00022833"/>
    </source>
</evidence>
<proteinExistence type="inferred from homology"/>
<dbReference type="Gene3D" id="1.25.50.20">
    <property type="match status" value="1"/>
</dbReference>
<dbReference type="Pfam" id="PF01433">
    <property type="entry name" value="Peptidase_M1"/>
    <property type="match status" value="1"/>
</dbReference>
<gene>
    <name evidence="32" type="primary">LOC108625866</name>
</gene>
<feature type="signal peptide" evidence="27">
    <location>
        <begin position="1"/>
        <end position="17"/>
    </location>
</feature>
<feature type="site" description="Transition state stabilizer" evidence="25">
    <location>
        <position position="423"/>
    </location>
</feature>
<evidence type="ECO:0000256" key="25">
    <source>
        <dbReference type="PIRSR" id="PIRSR634016-4"/>
    </source>
</evidence>
<dbReference type="InterPro" id="IPR034016">
    <property type="entry name" value="M1_APN-typ"/>
</dbReference>
<keyword evidence="16" id="KW-0735">Signal-anchor</keyword>
<keyword evidence="14 24" id="KW-0862">Zinc</keyword>
<dbReference type="FunFam" id="2.60.40.1730:FF:000002">
    <property type="entry name" value="Aminopeptidase"/>
    <property type="match status" value="1"/>
</dbReference>
<dbReference type="GO" id="GO:0042277">
    <property type="term" value="F:peptide binding"/>
    <property type="evidence" value="ECO:0007669"/>
    <property type="project" value="TreeGrafter"/>
</dbReference>
<dbReference type="GO" id="GO:0070006">
    <property type="term" value="F:metalloaminopeptidase activity"/>
    <property type="evidence" value="ECO:0007669"/>
    <property type="project" value="TreeGrafter"/>
</dbReference>
<dbReference type="FunFam" id="2.60.40.1910:FF:000008">
    <property type="entry name" value="Aminopeptidase"/>
    <property type="match status" value="1"/>
</dbReference>
<evidence type="ECO:0000256" key="3">
    <source>
        <dbReference type="ARBA" id="ARBA00004609"/>
    </source>
</evidence>
<dbReference type="GO" id="GO:0043171">
    <property type="term" value="P:peptide catabolic process"/>
    <property type="evidence" value="ECO:0007669"/>
    <property type="project" value="TreeGrafter"/>
</dbReference>
<organism evidence="31 32">
    <name type="scientific">Ceratina calcarata</name>
    <dbReference type="NCBI Taxonomy" id="156304"/>
    <lineage>
        <taxon>Eukaryota</taxon>
        <taxon>Metazoa</taxon>
        <taxon>Ecdysozoa</taxon>
        <taxon>Arthropoda</taxon>
        <taxon>Hexapoda</taxon>
        <taxon>Insecta</taxon>
        <taxon>Pterygota</taxon>
        <taxon>Neoptera</taxon>
        <taxon>Endopterygota</taxon>
        <taxon>Hymenoptera</taxon>
        <taxon>Apocrita</taxon>
        <taxon>Aculeata</taxon>
        <taxon>Apoidea</taxon>
        <taxon>Anthophila</taxon>
        <taxon>Apidae</taxon>
        <taxon>Ceratina</taxon>
        <taxon>Zadontomerus</taxon>
    </lineage>
</organism>
<feature type="binding site" evidence="24">
    <location>
        <position position="340"/>
    </location>
    <ligand>
        <name>Zn(2+)</name>
        <dbReference type="ChEBI" id="CHEBI:29105"/>
        <note>catalytic</note>
    </ligand>
</feature>
<evidence type="ECO:0000313" key="31">
    <source>
        <dbReference type="Proteomes" id="UP000694925"/>
    </source>
</evidence>
<dbReference type="InterPro" id="IPR027268">
    <property type="entry name" value="Peptidase_M4/M1_CTD_sf"/>
</dbReference>
<evidence type="ECO:0000256" key="15">
    <source>
        <dbReference type="ARBA" id="ARBA00022837"/>
    </source>
</evidence>
<comment type="subcellular location">
    <subcellularLocation>
        <location evidence="3">Cell membrane</location>
        <topology evidence="3">Lipid-anchor</topology>
        <topology evidence="3">GPI-anchor</topology>
    </subcellularLocation>
    <subcellularLocation>
        <location evidence="2">Cell membrane</location>
        <topology evidence="2">Single-pass type II membrane protein</topology>
    </subcellularLocation>
</comment>
<evidence type="ECO:0000256" key="7">
    <source>
        <dbReference type="ARBA" id="ARBA00022475"/>
    </source>
</evidence>
<evidence type="ECO:0000256" key="9">
    <source>
        <dbReference type="ARBA" id="ARBA00022670"/>
    </source>
</evidence>
<dbReference type="Proteomes" id="UP000694925">
    <property type="component" value="Unplaced"/>
</dbReference>
<dbReference type="InterPro" id="IPR014782">
    <property type="entry name" value="Peptidase_M1_dom"/>
</dbReference>
<dbReference type="SUPFAM" id="SSF55486">
    <property type="entry name" value="Metalloproteases ('zincins'), catalytic domain"/>
    <property type="match status" value="1"/>
</dbReference>
<dbReference type="GO" id="GO:0098552">
    <property type="term" value="C:side of membrane"/>
    <property type="evidence" value="ECO:0007669"/>
    <property type="project" value="UniProtKB-KW"/>
</dbReference>
<evidence type="ECO:0000256" key="12">
    <source>
        <dbReference type="ARBA" id="ARBA00022729"/>
    </source>
</evidence>
<evidence type="ECO:0000256" key="4">
    <source>
        <dbReference type="ARBA" id="ARBA00010136"/>
    </source>
</evidence>
<evidence type="ECO:0000256" key="22">
    <source>
        <dbReference type="ARBA" id="ARBA00023288"/>
    </source>
</evidence>
<keyword evidence="20" id="KW-1015">Disulfide bond</keyword>
<keyword evidence="18 26" id="KW-0482">Metalloprotease</keyword>
<evidence type="ECO:0000256" key="13">
    <source>
        <dbReference type="ARBA" id="ARBA00022801"/>
    </source>
</evidence>
<evidence type="ECO:0000256" key="2">
    <source>
        <dbReference type="ARBA" id="ARBA00004401"/>
    </source>
</evidence>
<evidence type="ECO:0000256" key="23">
    <source>
        <dbReference type="PIRSR" id="PIRSR634016-1"/>
    </source>
</evidence>
<dbReference type="PANTHER" id="PTHR11533:SF276">
    <property type="entry name" value="GLUTAMYL AMINOPEPTIDASE"/>
    <property type="match status" value="1"/>
</dbReference>